<dbReference type="Proteomes" id="UP000821865">
    <property type="component" value="Chromosome 11"/>
</dbReference>
<comment type="caution">
    <text evidence="1">The sequence shown here is derived from an EMBL/GenBank/DDBJ whole genome shotgun (WGS) entry which is preliminary data.</text>
</comment>
<name>A0ACB8DKZ8_DERSI</name>
<evidence type="ECO:0000313" key="1">
    <source>
        <dbReference type="EMBL" id="KAH7971335.1"/>
    </source>
</evidence>
<organism evidence="1 2">
    <name type="scientific">Dermacentor silvarum</name>
    <name type="common">Tick</name>
    <dbReference type="NCBI Taxonomy" id="543639"/>
    <lineage>
        <taxon>Eukaryota</taxon>
        <taxon>Metazoa</taxon>
        <taxon>Ecdysozoa</taxon>
        <taxon>Arthropoda</taxon>
        <taxon>Chelicerata</taxon>
        <taxon>Arachnida</taxon>
        <taxon>Acari</taxon>
        <taxon>Parasitiformes</taxon>
        <taxon>Ixodida</taxon>
        <taxon>Ixodoidea</taxon>
        <taxon>Ixodidae</taxon>
        <taxon>Rhipicephalinae</taxon>
        <taxon>Dermacentor</taxon>
    </lineage>
</organism>
<evidence type="ECO:0000313" key="2">
    <source>
        <dbReference type="Proteomes" id="UP000821865"/>
    </source>
</evidence>
<accession>A0ACB8DKZ8</accession>
<proteinExistence type="predicted"/>
<dbReference type="EMBL" id="CM023480">
    <property type="protein sequence ID" value="KAH7971335.1"/>
    <property type="molecule type" value="Genomic_DNA"/>
</dbReference>
<keyword evidence="2" id="KW-1185">Reference proteome</keyword>
<protein>
    <submittedName>
        <fullName evidence="1">Uncharacterized protein</fullName>
    </submittedName>
</protein>
<reference evidence="1" key="1">
    <citation type="submission" date="2020-05" db="EMBL/GenBank/DDBJ databases">
        <title>Large-scale comparative analyses of tick genomes elucidate their genetic diversity and vector capacities.</title>
        <authorList>
            <person name="Jia N."/>
            <person name="Wang J."/>
            <person name="Shi W."/>
            <person name="Du L."/>
            <person name="Sun Y."/>
            <person name="Zhan W."/>
            <person name="Jiang J."/>
            <person name="Wang Q."/>
            <person name="Zhang B."/>
            <person name="Ji P."/>
            <person name="Sakyi L.B."/>
            <person name="Cui X."/>
            <person name="Yuan T."/>
            <person name="Jiang B."/>
            <person name="Yang W."/>
            <person name="Lam T.T.-Y."/>
            <person name="Chang Q."/>
            <person name="Ding S."/>
            <person name="Wang X."/>
            <person name="Zhu J."/>
            <person name="Ruan X."/>
            <person name="Zhao L."/>
            <person name="Wei J."/>
            <person name="Que T."/>
            <person name="Du C."/>
            <person name="Cheng J."/>
            <person name="Dai P."/>
            <person name="Han X."/>
            <person name="Huang E."/>
            <person name="Gao Y."/>
            <person name="Liu J."/>
            <person name="Shao H."/>
            <person name="Ye R."/>
            <person name="Li L."/>
            <person name="Wei W."/>
            <person name="Wang X."/>
            <person name="Wang C."/>
            <person name="Yang T."/>
            <person name="Huo Q."/>
            <person name="Li W."/>
            <person name="Guo W."/>
            <person name="Chen H."/>
            <person name="Zhou L."/>
            <person name="Ni X."/>
            <person name="Tian J."/>
            <person name="Zhou Y."/>
            <person name="Sheng Y."/>
            <person name="Liu T."/>
            <person name="Pan Y."/>
            <person name="Xia L."/>
            <person name="Li J."/>
            <person name="Zhao F."/>
            <person name="Cao W."/>
        </authorList>
    </citation>
    <scope>NUCLEOTIDE SEQUENCE</scope>
    <source>
        <strain evidence="1">Dsil-2018</strain>
    </source>
</reference>
<sequence length="940" mass="102969">MKGKEQENTDATGSEVYSGSSKRKQAAKKSRKTSSKTRSKSPSRATSRLRRHSVDRASPKMSKKKPSASPIGSLKPLTPSRTEGAPITSKEPAEIIEGESVSAAVPAKEGNQQIEAAIRSTLDNQYEPPDERLKSLEVIKDVIVSPLSPINSPSHFSESIPWCTWKDEPEALASTPNASSRAFWSGTAIMSDAVSTCQSPPRPNAPTDKCHLSAVQMNGTEPLNTLRARGRVSKTPERATILRLPRQTGPLDAAANIRKSLGASDTTLANTAGDKGEQQCTTLPTDVKATRLSKSIAGTSMSYRPMTYRGSMRMVRSGGDAEFLSIAVAIDVLFVMLVILVGLHFAVVGRVKKSNKTQEGYAFCCREEATELATVIDTAVNPCNNLYEYVCRNVHRMELTDAKFMGWFERSIFDGTVLSRSTAGELLLSYYKFCNDAMRASNLTQLAADVAGSLLDSGVVKANMTSGSMVGTFFSTVLVNGGFFIVKIKIVQQLLVQTLTVELADPENLVACDHCEGIMKVINERLNTKFTREDVQSFQSVAVPKKLCSASTGDVQLLNHLFHTVKPSVIVMILNSSLLVNPSVLSRMVVTVNCFDEISYLVSTLAAASHQPLSSAFLVADASARLANQLFVAIPGKVKKTSFCKTQVKTLRNLWNKYLVDHVATADKNIVMINLYESTKAAVLKSFIEQKIFDQQAGEQRDAIDIIDSMLVVLPRDSLPSGLRMPSPPTIAANFPAHYYTMQRYEFLANRARLVQDLPDSFANLTTAPTRRGHNLYVHPGYYLSLRQASKWLPLIHFPKLGAALAAFMWHAVLYERDWSPNTTSKIRGFTKCFGSKYLGKVRLEESEEMIAASALALGSMKRASREDDLSYIPVEVTEGLFLSHAQLFYLNWALSNCLYDGSAGKDVAVNIPATYTGDFRLAFGCSAGSYMAYGNWCPL</sequence>
<gene>
    <name evidence="1" type="ORF">HPB49_022108</name>
</gene>